<gene>
    <name evidence="2" type="ORF">GCM10010969_17020</name>
</gene>
<dbReference type="CDD" id="cd04301">
    <property type="entry name" value="NAT_SF"/>
    <property type="match status" value="1"/>
</dbReference>
<dbReference type="Pfam" id="PF00583">
    <property type="entry name" value="Acetyltransf_1"/>
    <property type="match status" value="1"/>
</dbReference>
<dbReference type="PROSITE" id="PS51186">
    <property type="entry name" value="GNAT"/>
    <property type="match status" value="1"/>
</dbReference>
<organism evidence="2 3">
    <name type="scientific">Saccharibacillus kuerlensis</name>
    <dbReference type="NCBI Taxonomy" id="459527"/>
    <lineage>
        <taxon>Bacteria</taxon>
        <taxon>Bacillati</taxon>
        <taxon>Bacillota</taxon>
        <taxon>Bacilli</taxon>
        <taxon>Bacillales</taxon>
        <taxon>Paenibacillaceae</taxon>
        <taxon>Saccharibacillus</taxon>
    </lineage>
</organism>
<keyword evidence="3" id="KW-1185">Reference proteome</keyword>
<sequence>MHAARITKEEDLRKAFAIREEVFVKEQNVPLEDEFDQFDALDRICEHILVFYNDQAVGTGRVRFLEDVGKLERICILKPYRSLGLGKVIIKALEEIVERRGAIQVKLHGQTQAEGFLYKTGLPDFL</sequence>
<dbReference type="PANTHER" id="PTHR13355:SF9">
    <property type="entry name" value="ACETYLTRANSFERASE BSU40680-RELATED"/>
    <property type="match status" value="1"/>
</dbReference>
<dbReference type="Proteomes" id="UP000606653">
    <property type="component" value="Unassembled WGS sequence"/>
</dbReference>
<name>A0ABQ2L0N2_9BACL</name>
<dbReference type="EMBL" id="BMLN01000004">
    <property type="protein sequence ID" value="GGN98222.1"/>
    <property type="molecule type" value="Genomic_DNA"/>
</dbReference>
<dbReference type="InterPro" id="IPR039143">
    <property type="entry name" value="GNPNAT1-like"/>
</dbReference>
<dbReference type="PANTHER" id="PTHR13355">
    <property type="entry name" value="GLUCOSAMINE 6-PHOSPHATE N-ACETYLTRANSFERASE"/>
    <property type="match status" value="1"/>
</dbReference>
<proteinExistence type="predicted"/>
<comment type="caution">
    <text evidence="2">The sequence shown here is derived from an EMBL/GenBank/DDBJ whole genome shotgun (WGS) entry which is preliminary data.</text>
</comment>
<evidence type="ECO:0000313" key="3">
    <source>
        <dbReference type="Proteomes" id="UP000606653"/>
    </source>
</evidence>
<dbReference type="Gene3D" id="3.40.630.30">
    <property type="match status" value="1"/>
</dbReference>
<accession>A0ABQ2L0N2</accession>
<dbReference type="InterPro" id="IPR000182">
    <property type="entry name" value="GNAT_dom"/>
</dbReference>
<dbReference type="InterPro" id="IPR016181">
    <property type="entry name" value="Acyl_CoA_acyltransferase"/>
</dbReference>
<dbReference type="SUPFAM" id="SSF55729">
    <property type="entry name" value="Acyl-CoA N-acyltransferases (Nat)"/>
    <property type="match status" value="1"/>
</dbReference>
<feature type="domain" description="N-acetyltransferase" evidence="1">
    <location>
        <begin position="1"/>
        <end position="126"/>
    </location>
</feature>
<evidence type="ECO:0000313" key="2">
    <source>
        <dbReference type="EMBL" id="GGN98222.1"/>
    </source>
</evidence>
<evidence type="ECO:0000259" key="1">
    <source>
        <dbReference type="PROSITE" id="PS51186"/>
    </source>
</evidence>
<protein>
    <submittedName>
        <fullName evidence="2">Acetyltransferase</fullName>
    </submittedName>
</protein>
<reference evidence="3" key="1">
    <citation type="journal article" date="2019" name="Int. J. Syst. Evol. Microbiol.">
        <title>The Global Catalogue of Microorganisms (GCM) 10K type strain sequencing project: providing services to taxonomists for standard genome sequencing and annotation.</title>
        <authorList>
            <consortium name="The Broad Institute Genomics Platform"/>
            <consortium name="The Broad Institute Genome Sequencing Center for Infectious Disease"/>
            <person name="Wu L."/>
            <person name="Ma J."/>
        </authorList>
    </citation>
    <scope>NUCLEOTIDE SEQUENCE [LARGE SCALE GENOMIC DNA]</scope>
    <source>
        <strain evidence="3">CGMCC 1.6964</strain>
    </source>
</reference>